<keyword evidence="9" id="KW-1185">Reference proteome</keyword>
<evidence type="ECO:0000256" key="4">
    <source>
        <dbReference type="ARBA" id="ARBA00023288"/>
    </source>
</evidence>
<keyword evidence="1 5" id="KW-0732">Signal</keyword>
<dbReference type="InterPro" id="IPR036328">
    <property type="entry name" value="MliC_sf"/>
</dbReference>
<evidence type="ECO:0000313" key="9">
    <source>
        <dbReference type="Proteomes" id="UP000503336"/>
    </source>
</evidence>
<evidence type="ECO:0000259" key="7">
    <source>
        <dbReference type="Pfam" id="PF09864"/>
    </source>
</evidence>
<evidence type="ECO:0000256" key="3">
    <source>
        <dbReference type="ARBA" id="ARBA00023139"/>
    </source>
</evidence>
<dbReference type="InterPro" id="IPR038670">
    <property type="entry name" value="HslJ-like_sf"/>
</dbReference>
<feature type="domain" description="C-type lysozyme inhibitor" evidence="7">
    <location>
        <begin position="128"/>
        <end position="191"/>
    </location>
</feature>
<keyword evidence="3" id="KW-0564">Palmitate</keyword>
<protein>
    <submittedName>
        <fullName evidence="8">META domain-containing protein</fullName>
    </submittedName>
</protein>
<gene>
    <name evidence="8" type="ORF">G5B40_19065</name>
</gene>
<evidence type="ECO:0000313" key="8">
    <source>
        <dbReference type="EMBL" id="QIE57356.1"/>
    </source>
</evidence>
<dbReference type="Pfam" id="PF09619">
    <property type="entry name" value="YscW"/>
    <property type="match status" value="1"/>
</dbReference>
<keyword evidence="2" id="KW-0472">Membrane</keyword>
<dbReference type="Pfam" id="PF03724">
    <property type="entry name" value="META"/>
    <property type="match status" value="1"/>
</dbReference>
<organism evidence="8 9">
    <name type="scientific">Pikeienuella piscinae</name>
    <dbReference type="NCBI Taxonomy" id="2748098"/>
    <lineage>
        <taxon>Bacteria</taxon>
        <taxon>Pseudomonadati</taxon>
        <taxon>Pseudomonadota</taxon>
        <taxon>Alphaproteobacteria</taxon>
        <taxon>Rhodobacterales</taxon>
        <taxon>Paracoccaceae</taxon>
        <taxon>Pikeienuella</taxon>
    </lineage>
</organism>
<proteinExistence type="predicted"/>
<dbReference type="PANTHER" id="PTHR35535">
    <property type="entry name" value="HEAT SHOCK PROTEIN HSLJ"/>
    <property type="match status" value="1"/>
</dbReference>
<evidence type="ECO:0000259" key="6">
    <source>
        <dbReference type="Pfam" id="PF03724"/>
    </source>
</evidence>
<dbReference type="InterPro" id="IPR039366">
    <property type="entry name" value="Pilotin"/>
</dbReference>
<dbReference type="Proteomes" id="UP000503336">
    <property type="component" value="Chromosome"/>
</dbReference>
<name>A0A7M3T5S5_9RHOB</name>
<reference evidence="8 9" key="1">
    <citation type="submission" date="2020-02" db="EMBL/GenBank/DDBJ databases">
        <title>complete genome sequence of Rhodobacteraceae bacterium.</title>
        <authorList>
            <person name="Park J."/>
            <person name="Kim Y.-S."/>
            <person name="Kim K.-H."/>
        </authorList>
    </citation>
    <scope>NUCLEOTIDE SEQUENCE [LARGE SCALE GENOMIC DNA]</scope>
    <source>
        <strain evidence="8 9">RR4-56</strain>
    </source>
</reference>
<sequence>MLKLLIVAVLTGLAGAAVAEGARMVEGAAAYRERIALPGNAVLSVEIRDADGEFFAGLRRRTNGRQVPLAFSLKAPSGAAATLRATVEVDGAVRWSAGPIEFPAGSAAYDAGVIVLRSDIRPPAPIRFSCGGKEIEMTFTGDAAEVTLDGETLNLVRARSGSGARYEAQGDPSVSIWLKGTSAMVSVGGETLPECAEIGAAPNFRAVGVEPGWDIAFTGDRVALTTGYGAERREAVLPPPEKGRNMTIYVIAALDATVRIENSICRDLATGMPHPKTVVVELGERRLDGCGGAPLDLLTGAEWLVEDIGGAGVIDNSHATITFGADWRASGSATCNRFSADFTLTGETLSFGRAAVTMMACPEALMNQERRFTEALERVAGFDINPTGALNLKSADGAVLLRARRD</sequence>
<dbReference type="InterPro" id="IPR005184">
    <property type="entry name" value="DUF306_Meta_HslJ"/>
</dbReference>
<dbReference type="Gene3D" id="2.40.128.270">
    <property type="match status" value="1"/>
</dbReference>
<dbReference type="Gene3D" id="2.40.128.200">
    <property type="match status" value="1"/>
</dbReference>
<dbReference type="InterPro" id="IPR053147">
    <property type="entry name" value="Hsp_HslJ-like"/>
</dbReference>
<dbReference type="PANTHER" id="PTHR35535:SF1">
    <property type="entry name" value="HEAT SHOCK PROTEIN HSLJ"/>
    <property type="match status" value="1"/>
</dbReference>
<feature type="domain" description="DUF306" evidence="6">
    <location>
        <begin position="298"/>
        <end position="402"/>
    </location>
</feature>
<feature type="signal peptide" evidence="5">
    <location>
        <begin position="1"/>
        <end position="19"/>
    </location>
</feature>
<dbReference type="RefSeq" id="WP_165102148.1">
    <property type="nucleotide sequence ID" value="NZ_CP049056.1"/>
</dbReference>
<dbReference type="AlphaFoldDB" id="A0A7M3T5S5"/>
<accession>A0A7M3T5S5</accession>
<dbReference type="SUPFAM" id="SSF141488">
    <property type="entry name" value="YdhA-like"/>
    <property type="match status" value="1"/>
</dbReference>
<evidence type="ECO:0000256" key="1">
    <source>
        <dbReference type="ARBA" id="ARBA00022729"/>
    </source>
</evidence>
<evidence type="ECO:0000256" key="2">
    <source>
        <dbReference type="ARBA" id="ARBA00023136"/>
    </source>
</evidence>
<keyword evidence="4" id="KW-0449">Lipoprotein</keyword>
<evidence type="ECO:0000256" key="5">
    <source>
        <dbReference type="SAM" id="SignalP"/>
    </source>
</evidence>
<dbReference type="EMBL" id="CP049056">
    <property type="protein sequence ID" value="QIE57356.1"/>
    <property type="molecule type" value="Genomic_DNA"/>
</dbReference>
<feature type="chain" id="PRO_5029632834" evidence="5">
    <location>
        <begin position="20"/>
        <end position="406"/>
    </location>
</feature>
<dbReference type="InterPro" id="IPR018660">
    <property type="entry name" value="MliC"/>
</dbReference>
<dbReference type="KEGG" id="hdh:G5B40_19065"/>
<dbReference type="Pfam" id="PF09864">
    <property type="entry name" value="MliC"/>
    <property type="match status" value="1"/>
</dbReference>